<dbReference type="SUPFAM" id="SSF52042">
    <property type="entry name" value="Ribosomal protein L32e"/>
    <property type="match status" value="1"/>
</dbReference>
<dbReference type="Proteomes" id="UP000386466">
    <property type="component" value="Unassembled WGS sequence"/>
</dbReference>
<gene>
    <name evidence="2" type="ORF">LYPA_23C022319</name>
</gene>
<dbReference type="InterPro" id="IPR036351">
    <property type="entry name" value="Ribosomal_eL32_sf"/>
</dbReference>
<proteinExistence type="predicted"/>
<name>A0A485NAB3_LYNPA</name>
<organism evidence="2 3">
    <name type="scientific">Lynx pardinus</name>
    <name type="common">Iberian lynx</name>
    <name type="synonym">Felis pardina</name>
    <dbReference type="NCBI Taxonomy" id="191816"/>
    <lineage>
        <taxon>Eukaryota</taxon>
        <taxon>Metazoa</taxon>
        <taxon>Chordata</taxon>
        <taxon>Craniata</taxon>
        <taxon>Vertebrata</taxon>
        <taxon>Euteleostomi</taxon>
        <taxon>Mammalia</taxon>
        <taxon>Eutheria</taxon>
        <taxon>Laurasiatheria</taxon>
        <taxon>Carnivora</taxon>
        <taxon>Feliformia</taxon>
        <taxon>Felidae</taxon>
        <taxon>Felinae</taxon>
        <taxon>Lynx</taxon>
    </lineage>
</organism>
<protein>
    <submittedName>
        <fullName evidence="2">Uncharacterized protein</fullName>
    </submittedName>
</protein>
<evidence type="ECO:0000313" key="3">
    <source>
        <dbReference type="Proteomes" id="UP000386466"/>
    </source>
</evidence>
<evidence type="ECO:0000313" key="2">
    <source>
        <dbReference type="EMBL" id="VFV28858.1"/>
    </source>
</evidence>
<feature type="region of interest" description="Disordered" evidence="1">
    <location>
        <begin position="24"/>
        <end position="52"/>
    </location>
</feature>
<dbReference type="EMBL" id="CAAGRJ010012025">
    <property type="protein sequence ID" value="VFV28858.1"/>
    <property type="molecule type" value="Genomic_DNA"/>
</dbReference>
<keyword evidence="3" id="KW-1185">Reference proteome</keyword>
<reference evidence="2 3" key="1">
    <citation type="submission" date="2019-01" db="EMBL/GenBank/DDBJ databases">
        <authorList>
            <person name="Alioto T."/>
            <person name="Alioto T."/>
        </authorList>
    </citation>
    <scope>NUCLEOTIDE SEQUENCE [LARGE SCALE GENOMIC DNA]</scope>
</reference>
<evidence type="ECO:0000256" key="1">
    <source>
        <dbReference type="SAM" id="MobiDB-lite"/>
    </source>
</evidence>
<dbReference type="AlphaFoldDB" id="A0A485NAB3"/>
<accession>A0A485NAB3</accession>
<sequence>MAAFRPLVKPKILKNKTKKFIWHQTDRSKSSATSGNPEALTIKCAEDSKARS</sequence>